<evidence type="ECO:0000256" key="1">
    <source>
        <dbReference type="SAM" id="Phobius"/>
    </source>
</evidence>
<sequence length="242" mass="27986">MRLPKIIEPVEIMKKYKMQLKHLVLIIFAVLVTGCSWFSDSTEPVNESYEAGKKALEEGNYEIAKSYFREISPDSPFYPQAIWMIQKVPFKKGVAAFEQKQYQIAIFELSKVPLHSPDYAESRRYLKLVDLALLNKQFLNASGQDRFVLVQEIIDIAYELADSKLIFESVDLIYTGLDQSTSTRHTRDLIYLLGSVVSTNKDLALQQKALNYLLTDFEQLYKHSEVRPEVFRIIGNLKLEMM</sequence>
<name>A0A432GEI4_9DELT</name>
<dbReference type="EMBL" id="QNZK01000351">
    <property type="protein sequence ID" value="RTZ82217.1"/>
    <property type="molecule type" value="Genomic_DNA"/>
</dbReference>
<dbReference type="Gene3D" id="1.25.40.10">
    <property type="entry name" value="Tetratricopeptide repeat domain"/>
    <property type="match status" value="1"/>
</dbReference>
<protein>
    <recommendedName>
        <fullName evidence="6">Outer membrane lipoprotein BamD-like domain-containing protein</fullName>
    </recommendedName>
</protein>
<keyword evidence="1" id="KW-0812">Transmembrane</keyword>
<evidence type="ECO:0000313" key="5">
    <source>
        <dbReference type="Proteomes" id="UP000287917"/>
    </source>
</evidence>
<organism evidence="3 5">
    <name type="scientific">SAR324 cluster bacterium</name>
    <dbReference type="NCBI Taxonomy" id="2024889"/>
    <lineage>
        <taxon>Bacteria</taxon>
        <taxon>Deltaproteobacteria</taxon>
        <taxon>SAR324 cluster</taxon>
    </lineage>
</organism>
<dbReference type="PROSITE" id="PS51257">
    <property type="entry name" value="PROKAR_LIPOPROTEIN"/>
    <property type="match status" value="1"/>
</dbReference>
<keyword evidence="1" id="KW-0472">Membrane</keyword>
<reference evidence="4 5" key="1">
    <citation type="submission" date="2018-06" db="EMBL/GenBank/DDBJ databases">
        <title>Combined omics and stable isotope probing to characterize newly discovered Mariana Back-Arc vent microbial communities.</title>
        <authorList>
            <person name="Trembath-Reichert E."/>
            <person name="Huber J.A."/>
        </authorList>
    </citation>
    <scope>NUCLEOTIDE SEQUENCE [LARGE SCALE GENOMIC DNA]</scope>
    <source>
        <strain evidence="3">MAG 58</strain>
        <strain evidence="2">MAG 63_2</strain>
    </source>
</reference>
<keyword evidence="1" id="KW-1133">Transmembrane helix</keyword>
<dbReference type="EMBL" id="QNZM01000252">
    <property type="protein sequence ID" value="RTZ79013.1"/>
    <property type="molecule type" value="Genomic_DNA"/>
</dbReference>
<evidence type="ECO:0008006" key="6">
    <source>
        <dbReference type="Google" id="ProtNLM"/>
    </source>
</evidence>
<evidence type="ECO:0000313" key="3">
    <source>
        <dbReference type="EMBL" id="RTZ82217.1"/>
    </source>
</evidence>
<dbReference type="InterPro" id="IPR011990">
    <property type="entry name" value="TPR-like_helical_dom_sf"/>
</dbReference>
<evidence type="ECO:0000313" key="2">
    <source>
        <dbReference type="EMBL" id="RTZ79013.1"/>
    </source>
</evidence>
<dbReference type="SUPFAM" id="SSF48452">
    <property type="entry name" value="TPR-like"/>
    <property type="match status" value="1"/>
</dbReference>
<dbReference type="Proteomes" id="UP000286732">
    <property type="component" value="Unassembled WGS sequence"/>
</dbReference>
<proteinExistence type="predicted"/>
<accession>A0A432GEI4</accession>
<comment type="caution">
    <text evidence="3">The sequence shown here is derived from an EMBL/GenBank/DDBJ whole genome shotgun (WGS) entry which is preliminary data.</text>
</comment>
<dbReference type="Proteomes" id="UP000287917">
    <property type="component" value="Unassembled WGS sequence"/>
</dbReference>
<evidence type="ECO:0000313" key="4">
    <source>
        <dbReference type="Proteomes" id="UP000286732"/>
    </source>
</evidence>
<feature type="transmembrane region" description="Helical" evidence="1">
    <location>
        <begin position="20"/>
        <end position="39"/>
    </location>
</feature>
<gene>
    <name evidence="3" type="ORF">DSY96_10275</name>
    <name evidence="2" type="ORF">DSY98_06515</name>
</gene>
<dbReference type="AlphaFoldDB" id="A0A432GEI4"/>